<feature type="domain" description="Methionyl/Valyl/Leucyl/Isoleucyl-tRNA synthetase anticodon-binding" evidence="12">
    <location>
        <begin position="615"/>
        <end position="743"/>
    </location>
</feature>
<name>A0A1G2BXN8_9BACT</name>
<dbReference type="InterPro" id="IPR037118">
    <property type="entry name" value="Val-tRNA_synth_C_sf"/>
</dbReference>
<keyword evidence="10" id="KW-0175">Coiled coil</keyword>
<keyword evidence="8 10" id="KW-0030">Aminoacyl-tRNA synthetase</keyword>
<feature type="domain" description="Valyl-tRNA synthetase tRNA-binding arm" evidence="13">
    <location>
        <begin position="799"/>
        <end position="843"/>
    </location>
</feature>
<dbReference type="EMBL" id="MHKQ01000014">
    <property type="protein sequence ID" value="OGY93954.1"/>
    <property type="molecule type" value="Genomic_DNA"/>
</dbReference>
<evidence type="ECO:0000256" key="9">
    <source>
        <dbReference type="ARBA" id="ARBA00047552"/>
    </source>
</evidence>
<dbReference type="CDD" id="cd07962">
    <property type="entry name" value="Anticodon_Ia_Val"/>
    <property type="match status" value="1"/>
</dbReference>
<dbReference type="SUPFAM" id="SSF46589">
    <property type="entry name" value="tRNA-binding arm"/>
    <property type="match status" value="1"/>
</dbReference>
<dbReference type="InterPro" id="IPR010978">
    <property type="entry name" value="tRNA-bd_arm"/>
</dbReference>
<evidence type="ECO:0000256" key="8">
    <source>
        <dbReference type="ARBA" id="ARBA00023146"/>
    </source>
</evidence>
<gene>
    <name evidence="10" type="primary">valS</name>
    <name evidence="14" type="ORF">A2406_03560</name>
</gene>
<dbReference type="Pfam" id="PF08264">
    <property type="entry name" value="Anticodon_1"/>
    <property type="match status" value="1"/>
</dbReference>
<evidence type="ECO:0000256" key="1">
    <source>
        <dbReference type="ARBA" id="ARBA00004496"/>
    </source>
</evidence>
<keyword evidence="5 10" id="KW-0547">Nucleotide-binding</keyword>
<keyword evidence="4 10" id="KW-0436">Ligase</keyword>
<dbReference type="GO" id="GO:0002161">
    <property type="term" value="F:aminoacyl-tRNA deacylase activity"/>
    <property type="evidence" value="ECO:0007669"/>
    <property type="project" value="InterPro"/>
</dbReference>
<dbReference type="FunFam" id="3.40.50.620:FF:000032">
    <property type="entry name" value="Valine--tRNA ligase"/>
    <property type="match status" value="1"/>
</dbReference>
<dbReference type="SUPFAM" id="SSF50677">
    <property type="entry name" value="ValRS/IleRS/LeuRS editing domain"/>
    <property type="match status" value="1"/>
</dbReference>
<evidence type="ECO:0000313" key="15">
    <source>
        <dbReference type="Proteomes" id="UP000177626"/>
    </source>
</evidence>
<dbReference type="Gene3D" id="3.40.50.620">
    <property type="entry name" value="HUPs"/>
    <property type="match status" value="2"/>
</dbReference>
<dbReference type="Proteomes" id="UP000177626">
    <property type="component" value="Unassembled WGS sequence"/>
</dbReference>
<dbReference type="SUPFAM" id="SSF52374">
    <property type="entry name" value="Nucleotidylyl transferase"/>
    <property type="match status" value="1"/>
</dbReference>
<evidence type="ECO:0000259" key="11">
    <source>
        <dbReference type="Pfam" id="PF00133"/>
    </source>
</evidence>
<dbReference type="NCBIfam" id="NF004349">
    <property type="entry name" value="PRK05729.1"/>
    <property type="match status" value="1"/>
</dbReference>
<evidence type="ECO:0000256" key="4">
    <source>
        <dbReference type="ARBA" id="ARBA00022598"/>
    </source>
</evidence>
<evidence type="ECO:0000256" key="3">
    <source>
        <dbReference type="ARBA" id="ARBA00022490"/>
    </source>
</evidence>
<dbReference type="InterPro" id="IPR002300">
    <property type="entry name" value="aa-tRNA-synth_Ia"/>
</dbReference>
<dbReference type="PANTHER" id="PTHR11946:SF93">
    <property type="entry name" value="VALINE--TRNA LIGASE, CHLOROPLASTIC_MITOCHONDRIAL 2"/>
    <property type="match status" value="1"/>
</dbReference>
<dbReference type="InterPro" id="IPR001412">
    <property type="entry name" value="aa-tRNA-synth_I_CS"/>
</dbReference>
<comment type="domain">
    <text evidence="10">The C-terminal coiled-coil domain is crucial for aminoacylation activity.</text>
</comment>
<comment type="caution">
    <text evidence="14">The sequence shown here is derived from an EMBL/GenBank/DDBJ whole genome shotgun (WGS) entry which is preliminary data.</text>
</comment>
<comment type="function">
    <text evidence="10">Catalyzes the attachment of valine to tRNA(Val). As ValRS can inadvertently accommodate and process structurally similar amino acids such as threonine, to avoid such errors, it has a 'posttransfer' editing activity that hydrolyzes mischarged Thr-tRNA(Val) in a tRNA-dependent manner.</text>
</comment>
<dbReference type="InterPro" id="IPR014729">
    <property type="entry name" value="Rossmann-like_a/b/a_fold"/>
</dbReference>
<dbReference type="Gene3D" id="1.10.730.10">
    <property type="entry name" value="Isoleucyl-tRNA Synthetase, Domain 1"/>
    <property type="match status" value="1"/>
</dbReference>
<evidence type="ECO:0000256" key="6">
    <source>
        <dbReference type="ARBA" id="ARBA00022840"/>
    </source>
</evidence>
<comment type="subcellular location">
    <subcellularLocation>
        <location evidence="1 10">Cytoplasm</location>
    </subcellularLocation>
</comment>
<keyword evidence="3 10" id="KW-0963">Cytoplasm</keyword>
<comment type="catalytic activity">
    <reaction evidence="9 10">
        <text>tRNA(Val) + L-valine + ATP = L-valyl-tRNA(Val) + AMP + diphosphate</text>
        <dbReference type="Rhea" id="RHEA:10704"/>
        <dbReference type="Rhea" id="RHEA-COMP:9672"/>
        <dbReference type="Rhea" id="RHEA-COMP:9708"/>
        <dbReference type="ChEBI" id="CHEBI:30616"/>
        <dbReference type="ChEBI" id="CHEBI:33019"/>
        <dbReference type="ChEBI" id="CHEBI:57762"/>
        <dbReference type="ChEBI" id="CHEBI:78442"/>
        <dbReference type="ChEBI" id="CHEBI:78537"/>
        <dbReference type="ChEBI" id="CHEBI:456215"/>
        <dbReference type="EC" id="6.1.1.9"/>
    </reaction>
</comment>
<dbReference type="NCBIfam" id="TIGR00422">
    <property type="entry name" value="valS"/>
    <property type="match status" value="1"/>
</dbReference>
<comment type="similarity">
    <text evidence="10">Belongs to the class-I aminoacyl-tRNA synthetase family. ValS type 1 subfamily.</text>
</comment>
<evidence type="ECO:0000256" key="7">
    <source>
        <dbReference type="ARBA" id="ARBA00022917"/>
    </source>
</evidence>
<dbReference type="GO" id="GO:0006438">
    <property type="term" value="P:valyl-tRNA aminoacylation"/>
    <property type="evidence" value="ECO:0007669"/>
    <property type="project" value="UniProtKB-UniRule"/>
</dbReference>
<sequence length="845" mass="97419">MPKKLEEMAKAYEPGKYEAEIYKTWEKSGFFNPDNLKTRGKPFVISMPPPNATGILHLGHASTFAYEDLMVRYHRLKGDKTLWVPGTDHAAIATQTKVEKILAAEGSGREKLGRDKFLTRVKQFVAQSQDTIRNQTRKMGSSCDWSRERYTLDEGLSQAVNEAFVRMYNDGLIYRGNRIVNWCPRCGSTLADDEVEYIEKKTPFYYFKYGPVTIGTARPETKFADKIIVVHPDDERYQDIIGKEFEVEWIDGKIKARVIADPIADKEKGTGAMTITPAHSFVDFDLAKKYNLPIEQIIDKDGKLTKAAGQFVGLSVMEGRKKVVEILESKGLVEKIDYDYIHNLSVCYRCETPVEPLTSEQWFVAVDKKIPGRNKTLKQLATKVVKSGQIKILPERFNKIYYHWMDNLHDWCISRQIWWGHRIPVWYDSEGKAIVAIDKKSAELQAKGKKLRQDEDTLDTWFSSALWTFSTLGWPAKTEDFKKFHPTSVMETGYDIIFFWVARMILMSEYLLKDKPFETVYLHGMIRDKEGRKMSKSLGNGIDPLDMIAKFGTDALRLSLIIGSAPGADLRLYEEKIAGYRNFVNKLWNISRFIFTSVKAVKRINKQPKAKTLADRWILAEFNQLIKQVTGDLEEYRFSSAGEKLYEFSWSKLADWYLEIAKIEKSKDDILLYILERLLILSHPFTPFVTELIWRQFGSGTLLMVDKWPRASKFDDKIMADFSELKELIVAIRNIKAANKIAPTDFPDCYIVSEFLDKEYLALAAQMSRVNLVETKLELEPIMINSSQVYINLKRELSNKERQSLEQYIKNTQDKLANQDFMAHAPQKVIADIQKKLAEAKQKLQ</sequence>
<evidence type="ECO:0000313" key="14">
    <source>
        <dbReference type="EMBL" id="OGY93954.1"/>
    </source>
</evidence>
<keyword evidence="7 10" id="KW-0648">Protein biosynthesis</keyword>
<feature type="domain" description="Aminoacyl-tRNA synthetase class Ia" evidence="11">
    <location>
        <begin position="21"/>
        <end position="572"/>
    </location>
</feature>
<dbReference type="CDD" id="cd00817">
    <property type="entry name" value="ValRS_core"/>
    <property type="match status" value="1"/>
</dbReference>
<evidence type="ECO:0000256" key="5">
    <source>
        <dbReference type="ARBA" id="ARBA00022741"/>
    </source>
</evidence>
<keyword evidence="6 10" id="KW-0067">ATP-binding</keyword>
<dbReference type="InterPro" id="IPR033705">
    <property type="entry name" value="Anticodon_Ia_Val"/>
</dbReference>
<dbReference type="AlphaFoldDB" id="A0A1G2BXN8"/>
<protein>
    <recommendedName>
        <fullName evidence="10">Valine--tRNA ligase</fullName>
        <ecNumber evidence="10">6.1.1.9</ecNumber>
    </recommendedName>
    <alternativeName>
        <fullName evidence="10">Valyl-tRNA synthetase</fullName>
        <shortName evidence="10">ValRS</shortName>
    </alternativeName>
</protein>
<proteinExistence type="inferred from homology"/>
<evidence type="ECO:0000256" key="2">
    <source>
        <dbReference type="ARBA" id="ARBA00011245"/>
    </source>
</evidence>
<dbReference type="InterPro" id="IPR019499">
    <property type="entry name" value="Val-tRNA_synth_tRNA-bd"/>
</dbReference>
<dbReference type="Gene3D" id="1.10.287.380">
    <property type="entry name" value="Valyl-tRNA synthetase, C-terminal domain"/>
    <property type="match status" value="1"/>
</dbReference>
<dbReference type="GO" id="GO:0005829">
    <property type="term" value="C:cytosol"/>
    <property type="evidence" value="ECO:0007669"/>
    <property type="project" value="TreeGrafter"/>
</dbReference>
<dbReference type="Pfam" id="PF10458">
    <property type="entry name" value="Val_tRNA-synt_C"/>
    <property type="match status" value="1"/>
</dbReference>
<evidence type="ECO:0000259" key="12">
    <source>
        <dbReference type="Pfam" id="PF08264"/>
    </source>
</evidence>
<dbReference type="InterPro" id="IPR009008">
    <property type="entry name" value="Val/Leu/Ile-tRNA-synth_edit"/>
</dbReference>
<dbReference type="InterPro" id="IPR002303">
    <property type="entry name" value="Valyl-tRNA_ligase"/>
</dbReference>
<dbReference type="PANTHER" id="PTHR11946">
    <property type="entry name" value="VALYL-TRNA SYNTHETASES"/>
    <property type="match status" value="1"/>
</dbReference>
<dbReference type="GO" id="GO:0005524">
    <property type="term" value="F:ATP binding"/>
    <property type="evidence" value="ECO:0007669"/>
    <property type="project" value="UniProtKB-UniRule"/>
</dbReference>
<dbReference type="PRINTS" id="PR00986">
    <property type="entry name" value="TRNASYNTHVAL"/>
</dbReference>
<accession>A0A1G2BXN8</accession>
<organism evidence="14 15">
    <name type="scientific">Candidatus Komeilibacteria bacterium RIFOXYC1_FULL_37_11</name>
    <dbReference type="NCBI Taxonomy" id="1798555"/>
    <lineage>
        <taxon>Bacteria</taxon>
        <taxon>Candidatus Komeiliibacteriota</taxon>
    </lineage>
</organism>
<feature type="short sequence motif" description="'KMSKS' region" evidence="10">
    <location>
        <begin position="533"/>
        <end position="537"/>
    </location>
</feature>
<dbReference type="EC" id="6.1.1.9" evidence="10"/>
<dbReference type="HAMAP" id="MF_02004">
    <property type="entry name" value="Val_tRNA_synth_type1"/>
    <property type="match status" value="1"/>
</dbReference>
<evidence type="ECO:0000256" key="10">
    <source>
        <dbReference type="HAMAP-Rule" id="MF_02004"/>
    </source>
</evidence>
<reference evidence="14 15" key="1">
    <citation type="journal article" date="2016" name="Nat. Commun.">
        <title>Thousands of microbial genomes shed light on interconnected biogeochemical processes in an aquifer system.</title>
        <authorList>
            <person name="Anantharaman K."/>
            <person name="Brown C.T."/>
            <person name="Hug L.A."/>
            <person name="Sharon I."/>
            <person name="Castelle C.J."/>
            <person name="Probst A.J."/>
            <person name="Thomas B.C."/>
            <person name="Singh A."/>
            <person name="Wilkins M.J."/>
            <person name="Karaoz U."/>
            <person name="Brodie E.L."/>
            <person name="Williams K.H."/>
            <person name="Hubbard S.S."/>
            <person name="Banfield J.F."/>
        </authorList>
    </citation>
    <scope>NUCLEOTIDE SEQUENCE [LARGE SCALE GENOMIC DNA]</scope>
</reference>
<dbReference type="GO" id="GO:0004832">
    <property type="term" value="F:valine-tRNA ligase activity"/>
    <property type="evidence" value="ECO:0007669"/>
    <property type="project" value="UniProtKB-UniRule"/>
</dbReference>
<dbReference type="PROSITE" id="PS00178">
    <property type="entry name" value="AA_TRNA_LIGASE_I"/>
    <property type="match status" value="1"/>
</dbReference>
<comment type="caution">
    <text evidence="10">Lacks conserved residue(s) required for the propagation of feature annotation.</text>
</comment>
<dbReference type="InterPro" id="IPR009080">
    <property type="entry name" value="tRNAsynth_Ia_anticodon-bd"/>
</dbReference>
<evidence type="ECO:0000259" key="13">
    <source>
        <dbReference type="Pfam" id="PF10458"/>
    </source>
</evidence>
<dbReference type="SUPFAM" id="SSF47323">
    <property type="entry name" value="Anticodon-binding domain of a subclass of class I aminoacyl-tRNA synthetases"/>
    <property type="match status" value="1"/>
</dbReference>
<dbReference type="Pfam" id="PF00133">
    <property type="entry name" value="tRNA-synt_1"/>
    <property type="match status" value="1"/>
</dbReference>
<comment type="domain">
    <text evidence="10">ValRS has two distinct active sites: one for aminoacylation and one for editing. The misactivated threonine is translocated from the active site to the editing site.</text>
</comment>
<feature type="binding site" evidence="10">
    <location>
        <position position="536"/>
    </location>
    <ligand>
        <name>ATP</name>
        <dbReference type="ChEBI" id="CHEBI:30616"/>
    </ligand>
</feature>
<comment type="subunit">
    <text evidence="2 10">Monomer.</text>
</comment>
<dbReference type="InterPro" id="IPR013155">
    <property type="entry name" value="M/V/L/I-tRNA-synth_anticd-bd"/>
</dbReference>